<comment type="catalytic activity">
    <reaction evidence="2">
        <text>a phosphate monoester + H2O = an alcohol + phosphate</text>
        <dbReference type="Rhea" id="RHEA:15017"/>
        <dbReference type="ChEBI" id="CHEBI:15377"/>
        <dbReference type="ChEBI" id="CHEBI:30879"/>
        <dbReference type="ChEBI" id="CHEBI:43474"/>
        <dbReference type="ChEBI" id="CHEBI:67140"/>
        <dbReference type="EC" id="3.1.3.2"/>
    </reaction>
</comment>
<comment type="caution">
    <text evidence="5">The sequence shown here is derived from an EMBL/GenBank/DDBJ whole genome shotgun (WGS) entry which is preliminary data.</text>
</comment>
<dbReference type="Pfam" id="PF16656">
    <property type="entry name" value="Pur_ac_phosph_N"/>
    <property type="match status" value="1"/>
</dbReference>
<evidence type="ECO:0000259" key="3">
    <source>
        <dbReference type="Pfam" id="PF00149"/>
    </source>
</evidence>
<dbReference type="Gene3D" id="2.60.40.380">
    <property type="entry name" value="Purple acid phosphatase-like, N-terminal"/>
    <property type="match status" value="1"/>
</dbReference>
<reference evidence="5" key="1">
    <citation type="submission" date="2022-08" db="EMBL/GenBank/DDBJ databases">
        <title>Novel sulphate-reducing endosymbionts in the free-living metamonad Anaeramoeba.</title>
        <authorList>
            <person name="Jerlstrom-Hultqvist J."/>
            <person name="Cepicka I."/>
            <person name="Gallot-Lavallee L."/>
            <person name="Salas-Leiva D."/>
            <person name="Curtis B.A."/>
            <person name="Zahonova K."/>
            <person name="Pipaliya S."/>
            <person name="Dacks J."/>
            <person name="Roger A.J."/>
        </authorList>
    </citation>
    <scope>NUCLEOTIDE SEQUENCE</scope>
    <source>
        <strain evidence="5">Busselton2</strain>
    </source>
</reference>
<dbReference type="AlphaFoldDB" id="A0AAV7Z9Y6"/>
<dbReference type="PANTHER" id="PTHR22953:SF109">
    <property type="entry name" value="PURPLE ACID PHOSPHATASE"/>
    <property type="match status" value="1"/>
</dbReference>
<dbReference type="SUPFAM" id="SSF56300">
    <property type="entry name" value="Metallo-dependent phosphatases"/>
    <property type="match status" value="1"/>
</dbReference>
<sequence length="422" mass="48416">MVEDICNDPFGSGFGSSKMTRRFKESSCKPGKPCHVYLTVSEDLRTSTVVIFHTANPYNTKPACKYGELTGDGYPNEVQGETYEIKFDSKRYIHYVGINQLTPNTDYKFICGESGETDDWSDEKQFRTTYNSLSDGKITFAVGADTNVIKETNQITEMMANNNPNFAAIAGDLALTNGNVHCYRKWDKWLSNWGKYAKSNNNLIPILPTIGNHETQTGYRKTEKPDTTIAPFFMTLFQHNSKIKKDPFSQKTYQVSQITDEIAFISLDTNHVYSEVEQEDWVEENLVKLRNEGVKYIFPIYHVPAFPSDRKFSVQQSLAIRESWVKLFDKHDITLAFEGHSHMLKVTKPIRDGLVVEQTQGTRYLGDGAWGRLRDRRDTTVTRWYEDHVDSIRHVWMVDVDEDNLTASAKNDKNEIQASIHY</sequence>
<dbReference type="GO" id="GO:0003993">
    <property type="term" value="F:acid phosphatase activity"/>
    <property type="evidence" value="ECO:0007669"/>
    <property type="project" value="UniProtKB-EC"/>
</dbReference>
<feature type="domain" description="Calcineurin-like phosphoesterase" evidence="3">
    <location>
        <begin position="154"/>
        <end position="343"/>
    </location>
</feature>
<evidence type="ECO:0000256" key="1">
    <source>
        <dbReference type="ARBA" id="ARBA00022729"/>
    </source>
</evidence>
<dbReference type="Pfam" id="PF00149">
    <property type="entry name" value="Metallophos"/>
    <property type="match status" value="1"/>
</dbReference>
<dbReference type="GO" id="GO:0046872">
    <property type="term" value="F:metal ion binding"/>
    <property type="evidence" value="ECO:0007669"/>
    <property type="project" value="InterPro"/>
</dbReference>
<dbReference type="EMBL" id="JANTQA010000036">
    <property type="protein sequence ID" value="KAJ3436953.1"/>
    <property type="molecule type" value="Genomic_DNA"/>
</dbReference>
<keyword evidence="1" id="KW-0732">Signal</keyword>
<evidence type="ECO:0000313" key="5">
    <source>
        <dbReference type="EMBL" id="KAJ3436953.1"/>
    </source>
</evidence>
<dbReference type="Proteomes" id="UP001146793">
    <property type="component" value="Unassembled WGS sequence"/>
</dbReference>
<name>A0AAV7Z9Y6_9EUKA</name>
<dbReference type="InterPro" id="IPR004843">
    <property type="entry name" value="Calcineurin-like_PHP"/>
</dbReference>
<dbReference type="Gene3D" id="3.60.21.10">
    <property type="match status" value="1"/>
</dbReference>
<dbReference type="EC" id="3.1.3.2" evidence="2"/>
<comment type="similarity">
    <text evidence="2">Belongs to the metallophosphoesterase superfamily. Purple acid phosphatase family.</text>
</comment>
<proteinExistence type="inferred from homology"/>
<dbReference type="InterPro" id="IPR039331">
    <property type="entry name" value="PAPs-like"/>
</dbReference>
<organism evidence="5 6">
    <name type="scientific">Anaeramoeba flamelloides</name>
    <dbReference type="NCBI Taxonomy" id="1746091"/>
    <lineage>
        <taxon>Eukaryota</taxon>
        <taxon>Metamonada</taxon>
        <taxon>Anaeramoebidae</taxon>
        <taxon>Anaeramoeba</taxon>
    </lineage>
</organism>
<dbReference type="PANTHER" id="PTHR22953">
    <property type="entry name" value="ACID PHOSPHATASE RELATED"/>
    <property type="match status" value="1"/>
</dbReference>
<gene>
    <name evidence="5" type="ORF">M0812_19020</name>
</gene>
<protein>
    <recommendedName>
        <fullName evidence="2">Purple acid phosphatase</fullName>
        <ecNumber evidence="2">3.1.3.2</ecNumber>
    </recommendedName>
</protein>
<keyword evidence="2" id="KW-0378">Hydrolase</keyword>
<evidence type="ECO:0000313" key="6">
    <source>
        <dbReference type="Proteomes" id="UP001146793"/>
    </source>
</evidence>
<evidence type="ECO:0000256" key="2">
    <source>
        <dbReference type="RuleBase" id="RU361203"/>
    </source>
</evidence>
<evidence type="ECO:0000259" key="4">
    <source>
        <dbReference type="Pfam" id="PF16656"/>
    </source>
</evidence>
<feature type="domain" description="Purple acid phosphatase N-terminal" evidence="4">
    <location>
        <begin position="33"/>
        <end position="128"/>
    </location>
</feature>
<dbReference type="InterPro" id="IPR015914">
    <property type="entry name" value="PAPs_N"/>
</dbReference>
<accession>A0AAV7Z9Y6</accession>
<dbReference type="InterPro" id="IPR029052">
    <property type="entry name" value="Metallo-depent_PP-like"/>
</dbReference>
<dbReference type="InterPro" id="IPR008963">
    <property type="entry name" value="Purple_acid_Pase-like_N"/>
</dbReference>
<dbReference type="SUPFAM" id="SSF49363">
    <property type="entry name" value="Purple acid phosphatase, N-terminal domain"/>
    <property type="match status" value="1"/>
</dbReference>